<comment type="caution">
    <text evidence="1">The sequence shown here is derived from an EMBL/GenBank/DDBJ whole genome shotgun (WGS) entry which is preliminary data.</text>
</comment>
<gene>
    <name evidence="1" type="ORF">GCM10009020_08110</name>
</gene>
<dbReference type="AlphaFoldDB" id="A0AAV3T7C2"/>
<evidence type="ECO:0000313" key="1">
    <source>
        <dbReference type="EMBL" id="GAA0665437.1"/>
    </source>
</evidence>
<dbReference type="EMBL" id="BAAADV010000001">
    <property type="protein sequence ID" value="GAA0665437.1"/>
    <property type="molecule type" value="Genomic_DNA"/>
</dbReference>
<organism evidence="1 2">
    <name type="scientific">Natronoarchaeum mannanilyticum</name>
    <dbReference type="NCBI Taxonomy" id="926360"/>
    <lineage>
        <taxon>Archaea</taxon>
        <taxon>Methanobacteriati</taxon>
        <taxon>Methanobacteriota</taxon>
        <taxon>Stenosarchaea group</taxon>
        <taxon>Halobacteria</taxon>
        <taxon>Halobacteriales</taxon>
        <taxon>Natronoarchaeaceae</taxon>
    </lineage>
</organism>
<name>A0AAV3T7C2_9EURY</name>
<keyword evidence="2" id="KW-1185">Reference proteome</keyword>
<reference evidence="1 2" key="1">
    <citation type="journal article" date="2019" name="Int. J. Syst. Evol. Microbiol.">
        <title>The Global Catalogue of Microorganisms (GCM) 10K type strain sequencing project: providing services to taxonomists for standard genome sequencing and annotation.</title>
        <authorList>
            <consortium name="The Broad Institute Genomics Platform"/>
            <consortium name="The Broad Institute Genome Sequencing Center for Infectious Disease"/>
            <person name="Wu L."/>
            <person name="Ma J."/>
        </authorList>
    </citation>
    <scope>NUCLEOTIDE SEQUENCE [LARGE SCALE GENOMIC DNA]</scope>
    <source>
        <strain evidence="1 2">JCM 16328</strain>
    </source>
</reference>
<dbReference type="RefSeq" id="WP_343772598.1">
    <property type="nucleotide sequence ID" value="NZ_BAAADV010000001.1"/>
</dbReference>
<evidence type="ECO:0000313" key="2">
    <source>
        <dbReference type="Proteomes" id="UP001500420"/>
    </source>
</evidence>
<accession>A0AAV3T7C2</accession>
<dbReference type="Proteomes" id="UP001500420">
    <property type="component" value="Unassembled WGS sequence"/>
</dbReference>
<protein>
    <submittedName>
        <fullName evidence="1">Uncharacterized protein</fullName>
    </submittedName>
</protein>
<sequence>MTRDYHFVNTNERHLPDDATGTEIYAHNVVATFGDYEEFGSHLENLSPDDLVFSYQNGVGVRAIGLVVGAFDETAVEPSNMIFHDADSPESEYHVPVRWQTVLSESEAISAQEVEQICGRPVFGSGAYTPLDEGDNPGQLADEVYARARN</sequence>
<proteinExistence type="predicted"/>